<protein>
    <recommendedName>
        <fullName evidence="2">histidine kinase</fullName>
        <ecNumber evidence="2">2.7.13.3</ecNumber>
    </recommendedName>
</protein>
<dbReference type="PANTHER" id="PTHR43065:SF46">
    <property type="entry name" value="C4-DICARBOXYLATE TRANSPORT SENSOR PROTEIN DCTB"/>
    <property type="match status" value="1"/>
</dbReference>
<keyword evidence="5 9" id="KW-0418">Kinase</keyword>
<reference evidence="9 10" key="1">
    <citation type="submission" date="2020-08" db="EMBL/GenBank/DDBJ databases">
        <title>Genome public.</title>
        <authorList>
            <person name="Liu C."/>
            <person name="Sun Q."/>
        </authorList>
    </citation>
    <scope>NUCLEOTIDE SEQUENCE [LARGE SCALE GENOMIC DNA]</scope>
    <source>
        <strain evidence="9 10">NSJ-26</strain>
    </source>
</reference>
<gene>
    <name evidence="9" type="ORF">H8689_02745</name>
</gene>
<name>A0A926ILZ3_9FIRM</name>
<dbReference type="SUPFAM" id="SSF47384">
    <property type="entry name" value="Homodimeric domain of signal transducing histidine kinase"/>
    <property type="match status" value="1"/>
</dbReference>
<sequence>MDINLQKTRRIELGAEEYLNVMVEFSEIVFHDFKNILSTISGLSQLSALNTNCSEVKDNLDTISQATFECRDTIDRFYSFIKGYNTFGIKKTSLSDIIFGISDMIKHRLNTPNGNEIKLNLNMESFGIFYCDEYKMKQAILNIVLNGIDAMEKTGGVLDINLYENSNKLILEVQDTGVGIPKDNLEKIFMPEFTTKGDRGTGLGLKISKNTISQCNGEIFVESKVGVGTKFTIVLPILDNNLIDIN</sequence>
<dbReference type="InterPro" id="IPR004358">
    <property type="entry name" value="Sig_transdc_His_kin-like_C"/>
</dbReference>
<dbReference type="AlphaFoldDB" id="A0A926ILZ3"/>
<evidence type="ECO:0000313" key="9">
    <source>
        <dbReference type="EMBL" id="MBC8590056.1"/>
    </source>
</evidence>
<evidence type="ECO:0000256" key="7">
    <source>
        <dbReference type="ARBA" id="ARBA00023012"/>
    </source>
</evidence>
<dbReference type="Proteomes" id="UP000601522">
    <property type="component" value="Unassembled WGS sequence"/>
</dbReference>
<keyword evidence="10" id="KW-1185">Reference proteome</keyword>
<keyword evidence="6" id="KW-0067">ATP-binding</keyword>
<dbReference type="InterPro" id="IPR005467">
    <property type="entry name" value="His_kinase_dom"/>
</dbReference>
<keyword evidence="7" id="KW-0902">Two-component regulatory system</keyword>
<dbReference type="Pfam" id="PF02518">
    <property type="entry name" value="HATPase_c"/>
    <property type="match status" value="1"/>
</dbReference>
<comment type="caution">
    <text evidence="9">The sequence shown here is derived from an EMBL/GenBank/DDBJ whole genome shotgun (WGS) entry which is preliminary data.</text>
</comment>
<dbReference type="GO" id="GO:0000155">
    <property type="term" value="F:phosphorelay sensor kinase activity"/>
    <property type="evidence" value="ECO:0007669"/>
    <property type="project" value="InterPro"/>
</dbReference>
<feature type="domain" description="Histidine kinase" evidence="8">
    <location>
        <begin position="28"/>
        <end position="239"/>
    </location>
</feature>
<dbReference type="PROSITE" id="PS50109">
    <property type="entry name" value="HIS_KIN"/>
    <property type="match status" value="1"/>
</dbReference>
<organism evidence="9 10">
    <name type="scientific">Wansuia hejianensis</name>
    <dbReference type="NCBI Taxonomy" id="2763667"/>
    <lineage>
        <taxon>Bacteria</taxon>
        <taxon>Bacillati</taxon>
        <taxon>Bacillota</taxon>
        <taxon>Clostridia</taxon>
        <taxon>Lachnospirales</taxon>
        <taxon>Lachnospiraceae</taxon>
        <taxon>Wansuia</taxon>
    </lineage>
</organism>
<dbReference type="InterPro" id="IPR036097">
    <property type="entry name" value="HisK_dim/P_sf"/>
</dbReference>
<evidence type="ECO:0000259" key="8">
    <source>
        <dbReference type="PROSITE" id="PS50109"/>
    </source>
</evidence>
<evidence type="ECO:0000256" key="5">
    <source>
        <dbReference type="ARBA" id="ARBA00022777"/>
    </source>
</evidence>
<dbReference type="EC" id="2.7.13.3" evidence="2"/>
<dbReference type="InterPro" id="IPR036890">
    <property type="entry name" value="HATPase_C_sf"/>
</dbReference>
<dbReference type="Gene3D" id="3.30.565.10">
    <property type="entry name" value="Histidine kinase-like ATPase, C-terminal domain"/>
    <property type="match status" value="1"/>
</dbReference>
<evidence type="ECO:0000256" key="1">
    <source>
        <dbReference type="ARBA" id="ARBA00000085"/>
    </source>
</evidence>
<proteinExistence type="predicted"/>
<dbReference type="RefSeq" id="WP_249322860.1">
    <property type="nucleotide sequence ID" value="NZ_JACRTK010000001.1"/>
</dbReference>
<evidence type="ECO:0000256" key="6">
    <source>
        <dbReference type="ARBA" id="ARBA00022840"/>
    </source>
</evidence>
<keyword evidence="3" id="KW-0808">Transferase</keyword>
<comment type="catalytic activity">
    <reaction evidence="1">
        <text>ATP + protein L-histidine = ADP + protein N-phospho-L-histidine.</text>
        <dbReference type="EC" id="2.7.13.3"/>
    </reaction>
</comment>
<dbReference type="InterPro" id="IPR003594">
    <property type="entry name" value="HATPase_dom"/>
</dbReference>
<dbReference type="PRINTS" id="PR00344">
    <property type="entry name" value="BCTRLSENSOR"/>
</dbReference>
<dbReference type="EMBL" id="JACRTK010000001">
    <property type="protein sequence ID" value="MBC8590056.1"/>
    <property type="molecule type" value="Genomic_DNA"/>
</dbReference>
<evidence type="ECO:0000256" key="4">
    <source>
        <dbReference type="ARBA" id="ARBA00022741"/>
    </source>
</evidence>
<evidence type="ECO:0000256" key="3">
    <source>
        <dbReference type="ARBA" id="ARBA00022679"/>
    </source>
</evidence>
<evidence type="ECO:0000313" key="10">
    <source>
        <dbReference type="Proteomes" id="UP000601522"/>
    </source>
</evidence>
<keyword evidence="4" id="KW-0547">Nucleotide-binding</keyword>
<dbReference type="SUPFAM" id="SSF55874">
    <property type="entry name" value="ATPase domain of HSP90 chaperone/DNA topoisomerase II/histidine kinase"/>
    <property type="match status" value="1"/>
</dbReference>
<dbReference type="SMART" id="SM00387">
    <property type="entry name" value="HATPase_c"/>
    <property type="match status" value="1"/>
</dbReference>
<dbReference type="PANTHER" id="PTHR43065">
    <property type="entry name" value="SENSOR HISTIDINE KINASE"/>
    <property type="match status" value="1"/>
</dbReference>
<dbReference type="GO" id="GO:0005524">
    <property type="term" value="F:ATP binding"/>
    <property type="evidence" value="ECO:0007669"/>
    <property type="project" value="UniProtKB-KW"/>
</dbReference>
<evidence type="ECO:0000256" key="2">
    <source>
        <dbReference type="ARBA" id="ARBA00012438"/>
    </source>
</evidence>
<accession>A0A926ILZ3</accession>